<proteinExistence type="predicted"/>
<dbReference type="Proteomes" id="UP000250443">
    <property type="component" value="Unassembled WGS sequence"/>
</dbReference>
<evidence type="ECO:0000313" key="2">
    <source>
        <dbReference type="Proteomes" id="UP000250443"/>
    </source>
</evidence>
<dbReference type="AlphaFoldDB" id="A0A2X2DCE9"/>
<organism evidence="1 2">
    <name type="scientific">Pseudomonas luteola</name>
    <dbReference type="NCBI Taxonomy" id="47886"/>
    <lineage>
        <taxon>Bacteria</taxon>
        <taxon>Pseudomonadati</taxon>
        <taxon>Pseudomonadota</taxon>
        <taxon>Gammaproteobacteria</taxon>
        <taxon>Pseudomonadales</taxon>
        <taxon>Pseudomonadaceae</taxon>
        <taxon>Pseudomonas</taxon>
    </lineage>
</organism>
<dbReference type="EMBL" id="UAUF01000015">
    <property type="protein sequence ID" value="SPZ16663.1"/>
    <property type="molecule type" value="Genomic_DNA"/>
</dbReference>
<name>A0A2X2DCE9_PSELU</name>
<reference evidence="1 2" key="1">
    <citation type="submission" date="2018-06" db="EMBL/GenBank/DDBJ databases">
        <authorList>
            <consortium name="Pathogen Informatics"/>
            <person name="Doyle S."/>
        </authorList>
    </citation>
    <scope>NUCLEOTIDE SEQUENCE [LARGE SCALE GENOMIC DNA]</scope>
    <source>
        <strain evidence="1 2">NCTC11842</strain>
    </source>
</reference>
<protein>
    <submittedName>
        <fullName evidence="1">Uncharacterized protein</fullName>
    </submittedName>
</protein>
<sequence>MRRGTLGCPYAAKQKAVVSQGIKRNVMEIRNGTVKVMGGIKNEAQTTYQLSELFQASYRRW</sequence>
<evidence type="ECO:0000313" key="1">
    <source>
        <dbReference type="EMBL" id="SPZ16663.1"/>
    </source>
</evidence>
<accession>A0A2X2DCE9</accession>
<gene>
    <name evidence="1" type="ORF">NCTC11842_05697</name>
</gene>